<reference evidence="2" key="1">
    <citation type="submission" date="2018-05" db="EMBL/GenBank/DDBJ databases">
        <title>Leptospira yasudae sp. nov. and Leptospira stimsonii sp. nov., two pathogenic species of the genus Leptospira isolated from environmental sources.</title>
        <authorList>
            <person name="Casanovas-Massana A."/>
            <person name="Hamond C."/>
            <person name="Santos L.A."/>
            <person name="Hacker K.P."/>
            <person name="Balassiano I."/>
            <person name="Medeiros M.A."/>
            <person name="Reis M.G."/>
            <person name="Ko A.I."/>
            <person name="Wunder E.A."/>
        </authorList>
    </citation>
    <scope>NUCLEOTIDE SEQUENCE [LARGE SCALE GENOMIC DNA]</scope>
    <source>
        <strain evidence="2">B21</strain>
    </source>
</reference>
<evidence type="ECO:0000313" key="2">
    <source>
        <dbReference type="Proteomes" id="UP000285569"/>
    </source>
</evidence>
<organism evidence="1 2">
    <name type="scientific">Leptospira yasudae</name>
    <dbReference type="NCBI Taxonomy" id="2202201"/>
    <lineage>
        <taxon>Bacteria</taxon>
        <taxon>Pseudomonadati</taxon>
        <taxon>Spirochaetota</taxon>
        <taxon>Spirochaetia</taxon>
        <taxon>Leptospirales</taxon>
        <taxon>Leptospiraceae</taxon>
        <taxon>Leptospira</taxon>
    </lineage>
</organism>
<proteinExistence type="predicted"/>
<sequence length="202" mass="22984">MRLKFAIKTVEMDEEVGFTGNLVLIPVENLTSAALVKAVDAWTEILKNAENLVLSNPIFEESDPWFGFGVSVEGRVLSERDLFSEIESLDPVLETSLVRYMDTLIRYNQDKTNGEGLPTHEELETGTFTILRLLQKNLSYLPLYLRYLGSLDLEHTVAQLDVLFSLAKQYSSSQLAPLKKFAKDSNAETLQHWLENDRAWKN</sequence>
<protein>
    <submittedName>
        <fullName evidence="1">Uncharacterized protein</fullName>
    </submittedName>
</protein>
<gene>
    <name evidence="1" type="ORF">DLM77_03960</name>
</gene>
<reference evidence="1 2" key="2">
    <citation type="journal article" date="2020" name="Int. J. Syst. Evol. Microbiol.">
        <title>Leptospira yasudae sp. nov. and Leptospira stimsonii sp. nov., two new species of the pathogenic group isolated from environmental sources.</title>
        <authorList>
            <person name="Casanovas-Massana A."/>
            <person name="Hamond C."/>
            <person name="Santos L.A."/>
            <person name="de Oliveira D."/>
            <person name="Hacker K.P."/>
            <person name="Balassiano I."/>
            <person name="Costa F."/>
            <person name="Medeiros M.A."/>
            <person name="Reis M.G."/>
            <person name="Ko A.I."/>
            <person name="Wunder E.A."/>
        </authorList>
    </citation>
    <scope>NUCLEOTIDE SEQUENCE [LARGE SCALE GENOMIC DNA]</scope>
    <source>
        <strain evidence="1 2">B21</strain>
    </source>
</reference>
<keyword evidence="2" id="KW-1185">Reference proteome</keyword>
<dbReference type="RefSeq" id="WP_118954778.1">
    <property type="nucleotide sequence ID" value="NZ_QHCR01000002.1"/>
</dbReference>
<evidence type="ECO:0000313" key="1">
    <source>
        <dbReference type="EMBL" id="RHX81264.1"/>
    </source>
</evidence>
<comment type="caution">
    <text evidence="1">The sequence shown here is derived from an EMBL/GenBank/DDBJ whole genome shotgun (WGS) entry which is preliminary data.</text>
</comment>
<dbReference type="Proteomes" id="UP000285569">
    <property type="component" value="Unassembled WGS sequence"/>
</dbReference>
<accession>A0ABX9M5T7</accession>
<dbReference type="EMBL" id="QHCR01000002">
    <property type="protein sequence ID" value="RHX81264.1"/>
    <property type="molecule type" value="Genomic_DNA"/>
</dbReference>
<name>A0ABX9M5T7_9LEPT</name>